<protein>
    <submittedName>
        <fullName evidence="2">Uncharacterized protein</fullName>
    </submittedName>
</protein>
<evidence type="ECO:0000313" key="3">
    <source>
        <dbReference type="Proteomes" id="UP000001811"/>
    </source>
</evidence>
<evidence type="ECO:0000256" key="1">
    <source>
        <dbReference type="SAM" id="Phobius"/>
    </source>
</evidence>
<keyword evidence="1" id="KW-0812">Transmembrane</keyword>
<keyword evidence="1" id="KW-1133">Transmembrane helix</keyword>
<feature type="transmembrane region" description="Helical" evidence="1">
    <location>
        <begin position="61"/>
        <end position="80"/>
    </location>
</feature>
<keyword evidence="1" id="KW-0472">Membrane</keyword>
<dbReference type="Ensembl" id="ENSOCUT00000056553.1">
    <property type="protein sequence ID" value="ENSOCUP00000033922.1"/>
    <property type="gene ID" value="ENSOCUG00000034962.1"/>
</dbReference>
<dbReference type="GeneTree" id="ENSGT00980000203075"/>
<reference evidence="2 3" key="1">
    <citation type="journal article" date="2011" name="Nature">
        <title>A high-resolution map of human evolutionary constraint using 29 mammals.</title>
        <authorList>
            <person name="Lindblad-Toh K."/>
            <person name="Garber M."/>
            <person name="Zuk O."/>
            <person name="Lin M.F."/>
            <person name="Parker B.J."/>
            <person name="Washietl S."/>
            <person name="Kheradpour P."/>
            <person name="Ernst J."/>
            <person name="Jordan G."/>
            <person name="Mauceli E."/>
            <person name="Ward L.D."/>
            <person name="Lowe C.B."/>
            <person name="Holloway A.K."/>
            <person name="Clamp M."/>
            <person name="Gnerre S."/>
            <person name="Alfoldi J."/>
            <person name="Beal K."/>
            <person name="Chang J."/>
            <person name="Clawson H."/>
            <person name="Cuff J."/>
            <person name="Di Palma F."/>
            <person name="Fitzgerald S."/>
            <person name="Flicek P."/>
            <person name="Guttman M."/>
            <person name="Hubisz M.J."/>
            <person name="Jaffe D.B."/>
            <person name="Jungreis I."/>
            <person name="Kent W.J."/>
            <person name="Kostka D."/>
            <person name="Lara M."/>
            <person name="Martins A.L."/>
            <person name="Massingham T."/>
            <person name="Moltke I."/>
            <person name="Raney B.J."/>
            <person name="Rasmussen M.D."/>
            <person name="Robinson J."/>
            <person name="Stark A."/>
            <person name="Vilella A.J."/>
            <person name="Wen J."/>
            <person name="Xie X."/>
            <person name="Zody M.C."/>
            <person name="Baldwin J."/>
            <person name="Bloom T."/>
            <person name="Chin C.W."/>
            <person name="Heiman D."/>
            <person name="Nicol R."/>
            <person name="Nusbaum C."/>
            <person name="Young S."/>
            <person name="Wilkinson J."/>
            <person name="Worley K.C."/>
            <person name="Kovar C.L."/>
            <person name="Muzny D.M."/>
            <person name="Gibbs R.A."/>
            <person name="Cree A."/>
            <person name="Dihn H.H."/>
            <person name="Fowler G."/>
            <person name="Jhangiani S."/>
            <person name="Joshi V."/>
            <person name="Lee S."/>
            <person name="Lewis L.R."/>
            <person name="Nazareth L.V."/>
            <person name="Okwuonu G."/>
            <person name="Santibanez J."/>
            <person name="Warren W.C."/>
            <person name="Mardis E.R."/>
            <person name="Weinstock G.M."/>
            <person name="Wilson R.K."/>
            <person name="Delehaunty K."/>
            <person name="Dooling D."/>
            <person name="Fronik C."/>
            <person name="Fulton L."/>
            <person name="Fulton B."/>
            <person name="Graves T."/>
            <person name="Minx P."/>
            <person name="Sodergren E."/>
            <person name="Birney E."/>
            <person name="Margulies E.H."/>
            <person name="Herrero J."/>
            <person name="Green E.D."/>
            <person name="Haussler D."/>
            <person name="Siepel A."/>
            <person name="Goldman N."/>
            <person name="Pollard K.S."/>
            <person name="Pedersen J.S."/>
            <person name="Lander E.S."/>
            <person name="Kellis M."/>
        </authorList>
    </citation>
    <scope>NUCLEOTIDE SEQUENCE [LARGE SCALE GENOMIC DNA]</scope>
    <source>
        <strain evidence="3">Thorbecke</strain>
    </source>
</reference>
<evidence type="ECO:0000313" key="2">
    <source>
        <dbReference type="Ensembl" id="ENSOCUP00000033922.1"/>
    </source>
</evidence>
<keyword evidence="3" id="KW-1185">Reference proteome</keyword>
<dbReference type="InParanoid" id="A0A5F9CJZ3"/>
<accession>A0A5F9CJZ3</accession>
<dbReference type="AlphaFoldDB" id="A0A5F9CJZ3"/>
<dbReference type="Bgee" id="ENSOCUG00000034962">
    <property type="expression patterns" value="Expressed in embryo and 16 other cell types or tissues"/>
</dbReference>
<proteinExistence type="predicted"/>
<reference evidence="2" key="2">
    <citation type="submission" date="2025-08" db="UniProtKB">
        <authorList>
            <consortium name="Ensembl"/>
        </authorList>
    </citation>
    <scope>IDENTIFICATION</scope>
    <source>
        <strain evidence="2">Thorbecke</strain>
    </source>
</reference>
<name>A0A5F9CJZ3_RABIT</name>
<reference evidence="2" key="3">
    <citation type="submission" date="2025-09" db="UniProtKB">
        <authorList>
            <consortium name="Ensembl"/>
        </authorList>
    </citation>
    <scope>IDENTIFICATION</scope>
    <source>
        <strain evidence="2">Thorbecke</strain>
    </source>
</reference>
<sequence length="130" mass="15299">MKMLLYELWLFSHCEALNTMFRNMFIGWVPGSFFAHQTQALLLGVIAQCCLSPTILLSCEFFLLSMYSLVFVFFLIIPFFKKSNFPFMKQYKLDAFLKQVPKTILQINFELSHFNMSTKVKVVLHPEFHP</sequence>
<dbReference type="Proteomes" id="UP000001811">
    <property type="component" value="Unplaced"/>
</dbReference>
<organism evidence="2 3">
    <name type="scientific">Oryctolagus cuniculus</name>
    <name type="common">Rabbit</name>
    <dbReference type="NCBI Taxonomy" id="9986"/>
    <lineage>
        <taxon>Eukaryota</taxon>
        <taxon>Metazoa</taxon>
        <taxon>Chordata</taxon>
        <taxon>Craniata</taxon>
        <taxon>Vertebrata</taxon>
        <taxon>Euteleostomi</taxon>
        <taxon>Mammalia</taxon>
        <taxon>Eutheria</taxon>
        <taxon>Euarchontoglires</taxon>
        <taxon>Glires</taxon>
        <taxon>Lagomorpha</taxon>
        <taxon>Leporidae</taxon>
        <taxon>Oryctolagus</taxon>
    </lineage>
</organism>